<keyword evidence="2" id="KW-0904">Protein phosphatase</keyword>
<dbReference type="Gene3D" id="3.90.190.10">
    <property type="entry name" value="Protein tyrosine phosphatase superfamily"/>
    <property type="match status" value="1"/>
</dbReference>
<dbReference type="InterPro" id="IPR020422">
    <property type="entry name" value="TYR_PHOSPHATASE_DUAL_dom"/>
</dbReference>
<organism evidence="5 6">
    <name type="scientific">Cichlidogyrus casuarinus</name>
    <dbReference type="NCBI Taxonomy" id="1844966"/>
    <lineage>
        <taxon>Eukaryota</taxon>
        <taxon>Metazoa</taxon>
        <taxon>Spiralia</taxon>
        <taxon>Lophotrochozoa</taxon>
        <taxon>Platyhelminthes</taxon>
        <taxon>Monogenea</taxon>
        <taxon>Monopisthocotylea</taxon>
        <taxon>Dactylogyridea</taxon>
        <taxon>Ancyrocephalidae</taxon>
        <taxon>Cichlidogyrus</taxon>
    </lineage>
</organism>
<feature type="domain" description="Tyrosine-protein phosphatase" evidence="3">
    <location>
        <begin position="34"/>
        <end position="204"/>
    </location>
</feature>
<feature type="domain" description="Tyrosine specific protein phosphatases" evidence="4">
    <location>
        <begin position="119"/>
        <end position="186"/>
    </location>
</feature>
<dbReference type="Proteomes" id="UP001626550">
    <property type="component" value="Unassembled WGS sequence"/>
</dbReference>
<evidence type="ECO:0000259" key="4">
    <source>
        <dbReference type="PROSITE" id="PS50056"/>
    </source>
</evidence>
<dbReference type="PROSITE" id="PS50054">
    <property type="entry name" value="TYR_PHOSPHATASE_DUAL"/>
    <property type="match status" value="1"/>
</dbReference>
<dbReference type="SMART" id="SM00404">
    <property type="entry name" value="PTPc_motif"/>
    <property type="match status" value="1"/>
</dbReference>
<accession>A0ABD2PN31</accession>
<protein>
    <recommendedName>
        <fullName evidence="7">Protein tyrosine phosphatase domain-containing protein 1</fullName>
    </recommendedName>
</protein>
<dbReference type="InterPro" id="IPR000340">
    <property type="entry name" value="Dual-sp_phosphatase_cat-dom"/>
</dbReference>
<dbReference type="Pfam" id="PF00782">
    <property type="entry name" value="DSPc"/>
    <property type="match status" value="1"/>
</dbReference>
<dbReference type="FunFam" id="3.90.190.10:FF:000157">
    <property type="entry name" value="Protein-tyrosine phosphatase"/>
    <property type="match status" value="1"/>
</dbReference>
<evidence type="ECO:0000256" key="1">
    <source>
        <dbReference type="ARBA" id="ARBA00022801"/>
    </source>
</evidence>
<dbReference type="InterPro" id="IPR016130">
    <property type="entry name" value="Tyr_Pase_AS"/>
</dbReference>
<dbReference type="InterPro" id="IPR003595">
    <property type="entry name" value="Tyr_Pase_cat"/>
</dbReference>
<dbReference type="SMART" id="SM00195">
    <property type="entry name" value="DSPc"/>
    <property type="match status" value="1"/>
</dbReference>
<reference evidence="5 6" key="1">
    <citation type="submission" date="2024-11" db="EMBL/GenBank/DDBJ databases">
        <title>Adaptive evolution of stress response genes in parasites aligns with host niche diversity.</title>
        <authorList>
            <person name="Hahn C."/>
            <person name="Resl P."/>
        </authorList>
    </citation>
    <scope>NUCLEOTIDE SEQUENCE [LARGE SCALE GENOMIC DNA]</scope>
    <source>
        <strain evidence="5">EGGRZ-B1_66</strain>
        <tissue evidence="5">Body</tissue>
    </source>
</reference>
<evidence type="ECO:0000313" key="5">
    <source>
        <dbReference type="EMBL" id="KAL3308909.1"/>
    </source>
</evidence>
<gene>
    <name evidence="5" type="ORF">Ciccas_012550</name>
</gene>
<dbReference type="InterPro" id="IPR000387">
    <property type="entry name" value="Tyr_Pase_dom"/>
</dbReference>
<keyword evidence="1" id="KW-0378">Hydrolase</keyword>
<evidence type="ECO:0000256" key="2">
    <source>
        <dbReference type="ARBA" id="ARBA00022912"/>
    </source>
</evidence>
<evidence type="ECO:0008006" key="7">
    <source>
        <dbReference type="Google" id="ProtNLM"/>
    </source>
</evidence>
<dbReference type="InterPro" id="IPR050561">
    <property type="entry name" value="PTP"/>
</dbReference>
<dbReference type="EMBL" id="JBJKFK010004542">
    <property type="protein sequence ID" value="KAL3308909.1"/>
    <property type="molecule type" value="Genomic_DNA"/>
</dbReference>
<evidence type="ECO:0000259" key="3">
    <source>
        <dbReference type="PROSITE" id="PS50054"/>
    </source>
</evidence>
<dbReference type="GO" id="GO:0004721">
    <property type="term" value="F:phosphoprotein phosphatase activity"/>
    <property type="evidence" value="ECO:0007669"/>
    <property type="project" value="UniProtKB-KW"/>
</dbReference>
<evidence type="ECO:0000313" key="6">
    <source>
        <dbReference type="Proteomes" id="UP001626550"/>
    </source>
</evidence>
<keyword evidence="6" id="KW-1185">Reference proteome</keyword>
<dbReference type="PROSITE" id="PS00383">
    <property type="entry name" value="TYR_PHOSPHATASE_1"/>
    <property type="match status" value="1"/>
</dbReference>
<sequence>MNNACEAFCGGLNCKYCSLPSGLIAKHQAIPGIYSSWINDRILAMARPCAHLFAKNDLITKLKEAGIKTIINMQKTNEHNACGAGNLESGFSYDPSQFMSEGFFYYNFQWDDFGVGNLEDILEILHIFKFACKQGKVAVHCHAGLGRTGSLIACYLIFDERITGQEAIQLVRAKRPRSIQTEVQVNTVLALSKFLRPYQLHFASASEPKMEEFTLNEYIARQLKVYTDPQPCNCKHFPKLILNLLLNICRNLTSENCEEHFSRVLHGSKDAGPPPVVAPLPDPQTDVAVSEFVQLVKNYKYDPSSDAQIKAQINQDNDWLSIVRKVDTLQSMRLLLAWFYELKVRVP</sequence>
<dbReference type="InterPro" id="IPR029021">
    <property type="entry name" value="Prot-tyrosine_phosphatase-like"/>
</dbReference>
<dbReference type="PROSITE" id="PS50056">
    <property type="entry name" value="TYR_PHOSPHATASE_2"/>
    <property type="match status" value="1"/>
</dbReference>
<proteinExistence type="predicted"/>
<name>A0ABD2PN31_9PLAT</name>
<comment type="caution">
    <text evidence="5">The sequence shown here is derived from an EMBL/GenBank/DDBJ whole genome shotgun (WGS) entry which is preliminary data.</text>
</comment>
<dbReference type="SUPFAM" id="SSF52799">
    <property type="entry name" value="(Phosphotyrosine protein) phosphatases II"/>
    <property type="match status" value="1"/>
</dbReference>
<dbReference type="PANTHER" id="PTHR23339">
    <property type="entry name" value="TYROSINE SPECIFIC PROTEIN PHOSPHATASE AND DUAL SPECIFICITY PROTEIN PHOSPHATASE"/>
    <property type="match status" value="1"/>
</dbReference>
<dbReference type="AlphaFoldDB" id="A0ABD2PN31"/>